<dbReference type="GO" id="GO:0006412">
    <property type="term" value="P:translation"/>
    <property type="evidence" value="ECO:0007669"/>
    <property type="project" value="UniProtKB-UniRule"/>
</dbReference>
<name>A0A420ZD27_UNCK3</name>
<dbReference type="PANTHER" id="PTHR33343">
    <property type="entry name" value="54S RIBOSOMAL PROTEIN BL35M"/>
    <property type="match status" value="1"/>
</dbReference>
<evidence type="ECO:0000256" key="2">
    <source>
        <dbReference type="ARBA" id="ARBA00022980"/>
    </source>
</evidence>
<dbReference type="PANTHER" id="PTHR33343:SF1">
    <property type="entry name" value="LARGE RIBOSOMAL SUBUNIT PROTEIN BL35M"/>
    <property type="match status" value="1"/>
</dbReference>
<dbReference type="Gene3D" id="4.10.410.60">
    <property type="match status" value="1"/>
</dbReference>
<dbReference type="InterPro" id="IPR021137">
    <property type="entry name" value="Ribosomal_bL35-like"/>
</dbReference>
<dbReference type="EMBL" id="QMNG01000003">
    <property type="protein sequence ID" value="RLC37571.1"/>
    <property type="molecule type" value="Genomic_DNA"/>
</dbReference>
<dbReference type="InterPro" id="IPR037229">
    <property type="entry name" value="Ribosomal_bL35_sf"/>
</dbReference>
<evidence type="ECO:0000256" key="5">
    <source>
        <dbReference type="HAMAP-Rule" id="MF_00514"/>
    </source>
</evidence>
<evidence type="ECO:0000256" key="1">
    <source>
        <dbReference type="ARBA" id="ARBA00006598"/>
    </source>
</evidence>
<dbReference type="PROSITE" id="PS00936">
    <property type="entry name" value="RIBOSOMAL_L35"/>
    <property type="match status" value="1"/>
</dbReference>
<dbReference type="HAMAP" id="MF_00514">
    <property type="entry name" value="Ribosomal_bL35"/>
    <property type="match status" value="1"/>
</dbReference>
<comment type="caution">
    <text evidence="8">The sequence shown here is derived from an EMBL/GenBank/DDBJ whole genome shotgun (WGS) entry which is preliminary data.</text>
</comment>
<evidence type="ECO:0000256" key="4">
    <source>
        <dbReference type="ARBA" id="ARBA00071664"/>
    </source>
</evidence>
<dbReference type="InterPro" id="IPR018265">
    <property type="entry name" value="Ribosomal_bL35_CS"/>
</dbReference>
<dbReference type="GO" id="GO:0003735">
    <property type="term" value="F:structural constituent of ribosome"/>
    <property type="evidence" value="ECO:0007669"/>
    <property type="project" value="InterPro"/>
</dbReference>
<reference evidence="8 9" key="1">
    <citation type="submission" date="2018-06" db="EMBL/GenBank/DDBJ databases">
        <title>Extensive metabolic versatility and redundancy in microbially diverse, dynamic hydrothermal sediments.</title>
        <authorList>
            <person name="Dombrowski N."/>
            <person name="Teske A."/>
            <person name="Baker B.J."/>
        </authorList>
    </citation>
    <scope>NUCLEOTIDE SEQUENCE [LARGE SCALE GENOMIC DNA]</scope>
    <source>
        <strain evidence="8">B79_G16</strain>
    </source>
</reference>
<dbReference type="FunFam" id="4.10.410.60:FF:000001">
    <property type="entry name" value="50S ribosomal protein L35"/>
    <property type="match status" value="1"/>
</dbReference>
<dbReference type="NCBIfam" id="TIGR00001">
    <property type="entry name" value="rpmI_bact"/>
    <property type="match status" value="1"/>
</dbReference>
<dbReference type="PRINTS" id="PR00064">
    <property type="entry name" value="RIBOSOMALL35"/>
</dbReference>
<organism evidence="8 9">
    <name type="scientific">candidate division Kazan bacterium</name>
    <dbReference type="NCBI Taxonomy" id="2202143"/>
    <lineage>
        <taxon>Bacteria</taxon>
        <taxon>Bacteria division Kazan-3B-28</taxon>
    </lineage>
</organism>
<keyword evidence="2 5" id="KW-0689">Ribosomal protein</keyword>
<protein>
    <recommendedName>
        <fullName evidence="4 5">Large ribosomal subunit protein bL35</fullName>
    </recommendedName>
</protein>
<feature type="compositionally biased region" description="Basic residues" evidence="7">
    <location>
        <begin position="1"/>
        <end position="26"/>
    </location>
</feature>
<comment type="similarity">
    <text evidence="1 5 6">Belongs to the bacterial ribosomal protein bL35 family.</text>
</comment>
<evidence type="ECO:0000256" key="6">
    <source>
        <dbReference type="RuleBase" id="RU000568"/>
    </source>
</evidence>
<evidence type="ECO:0000313" key="8">
    <source>
        <dbReference type="EMBL" id="RLC37571.1"/>
    </source>
</evidence>
<feature type="compositionally biased region" description="Basic residues" evidence="7">
    <location>
        <begin position="33"/>
        <end position="45"/>
    </location>
</feature>
<evidence type="ECO:0000313" key="9">
    <source>
        <dbReference type="Proteomes" id="UP000281261"/>
    </source>
</evidence>
<accession>A0A420ZD27</accession>
<dbReference type="AlphaFoldDB" id="A0A420ZD27"/>
<keyword evidence="3 5" id="KW-0687">Ribonucleoprotein</keyword>
<dbReference type="SUPFAM" id="SSF143034">
    <property type="entry name" value="L35p-like"/>
    <property type="match status" value="1"/>
</dbReference>
<dbReference type="GO" id="GO:0015934">
    <property type="term" value="C:large ribosomal subunit"/>
    <property type="evidence" value="ECO:0007669"/>
    <property type="project" value="TreeGrafter"/>
</dbReference>
<evidence type="ECO:0000256" key="7">
    <source>
        <dbReference type="SAM" id="MobiDB-lite"/>
    </source>
</evidence>
<dbReference type="Proteomes" id="UP000281261">
    <property type="component" value="Unassembled WGS sequence"/>
</dbReference>
<dbReference type="InterPro" id="IPR001706">
    <property type="entry name" value="Ribosomal_bL35"/>
</dbReference>
<feature type="region of interest" description="Disordered" evidence="7">
    <location>
        <begin position="1"/>
        <end position="64"/>
    </location>
</feature>
<dbReference type="Pfam" id="PF01632">
    <property type="entry name" value="Ribosomal_L35p"/>
    <property type="match status" value="1"/>
</dbReference>
<gene>
    <name evidence="5" type="primary">rpmI</name>
    <name evidence="8" type="ORF">DRH29_01485</name>
</gene>
<sequence>MPKIKTHKGAAKRIRITRSGKLKRRQAMQSHNLTKKTSARKRRLRRPADINSGDEKRMRRMLAR</sequence>
<proteinExistence type="inferred from homology"/>
<evidence type="ECO:0000256" key="3">
    <source>
        <dbReference type="ARBA" id="ARBA00023274"/>
    </source>
</evidence>